<feature type="domain" description="Carboxylesterase type B" evidence="4">
    <location>
        <begin position="41"/>
        <end position="523"/>
    </location>
</feature>
<proteinExistence type="inferred from homology"/>
<protein>
    <recommendedName>
        <fullName evidence="3">Carboxylic ester hydrolase</fullName>
        <ecNumber evidence="3">3.1.1.-</ecNumber>
    </recommendedName>
</protein>
<comment type="similarity">
    <text evidence="1 3">Belongs to the type-B carboxylesterase/lipase family.</text>
</comment>
<dbReference type="Pfam" id="PF00135">
    <property type="entry name" value="COesterase"/>
    <property type="match status" value="1"/>
</dbReference>
<name>A0ABY0GVW0_9PEZI</name>
<dbReference type="InterPro" id="IPR019826">
    <property type="entry name" value="Carboxylesterase_B_AS"/>
</dbReference>
<evidence type="ECO:0000256" key="2">
    <source>
        <dbReference type="ARBA" id="ARBA00022801"/>
    </source>
</evidence>
<evidence type="ECO:0000256" key="1">
    <source>
        <dbReference type="ARBA" id="ARBA00005964"/>
    </source>
</evidence>
<feature type="signal peptide" evidence="3">
    <location>
        <begin position="1"/>
        <end position="19"/>
    </location>
</feature>
<reference evidence="5 6" key="1">
    <citation type="submission" date="2018-06" db="EMBL/GenBank/DDBJ databases">
        <title>Complete Genomes of Monosporascus.</title>
        <authorList>
            <person name="Robinson A.J."/>
            <person name="Natvig D.O."/>
        </authorList>
    </citation>
    <scope>NUCLEOTIDE SEQUENCE [LARGE SCALE GENOMIC DNA]</scope>
    <source>
        <strain evidence="5 6">CBS 609.92</strain>
    </source>
</reference>
<dbReference type="InterPro" id="IPR029058">
    <property type="entry name" value="AB_hydrolase_fold"/>
</dbReference>
<dbReference type="EMBL" id="QJNS01000388">
    <property type="protein sequence ID" value="RYO78364.1"/>
    <property type="molecule type" value="Genomic_DNA"/>
</dbReference>
<feature type="chain" id="PRO_5044965498" description="Carboxylic ester hydrolase" evidence="3">
    <location>
        <begin position="20"/>
        <end position="551"/>
    </location>
</feature>
<dbReference type="EC" id="3.1.1.-" evidence="3"/>
<evidence type="ECO:0000313" key="5">
    <source>
        <dbReference type="EMBL" id="RYO78364.1"/>
    </source>
</evidence>
<keyword evidence="3" id="KW-0732">Signal</keyword>
<keyword evidence="2 3" id="KW-0378">Hydrolase</keyword>
<evidence type="ECO:0000313" key="6">
    <source>
        <dbReference type="Proteomes" id="UP000294003"/>
    </source>
</evidence>
<keyword evidence="6" id="KW-1185">Reference proteome</keyword>
<comment type="caution">
    <text evidence="5">The sequence shown here is derived from an EMBL/GenBank/DDBJ whole genome shotgun (WGS) entry which is preliminary data.</text>
</comment>
<dbReference type="SUPFAM" id="SSF53474">
    <property type="entry name" value="alpha/beta-Hydrolases"/>
    <property type="match status" value="1"/>
</dbReference>
<dbReference type="PANTHER" id="PTHR11559">
    <property type="entry name" value="CARBOXYLESTERASE"/>
    <property type="match status" value="1"/>
</dbReference>
<dbReference type="Gene3D" id="3.40.50.1820">
    <property type="entry name" value="alpha/beta hydrolase"/>
    <property type="match status" value="1"/>
</dbReference>
<accession>A0ABY0GVW0</accession>
<dbReference type="InterPro" id="IPR019819">
    <property type="entry name" value="Carboxylesterase_B_CS"/>
</dbReference>
<dbReference type="Proteomes" id="UP000294003">
    <property type="component" value="Unassembled WGS sequence"/>
</dbReference>
<gene>
    <name evidence="5" type="ORF">DL762_008729</name>
</gene>
<evidence type="ECO:0000256" key="3">
    <source>
        <dbReference type="RuleBase" id="RU361235"/>
    </source>
</evidence>
<dbReference type="PROSITE" id="PS00941">
    <property type="entry name" value="CARBOXYLESTERASE_B_2"/>
    <property type="match status" value="1"/>
</dbReference>
<sequence>MYFSLSSIALGAAVSFVAAQPVDLPIVDLGYAVHRASYNQATGDYYAFSNIRYADPPDRFSKPVPPSNIDREVNDGTTIRTCPQAYPWWLIEQLAPQYGLTPTQFEAFVYSSPMFEDCLFLDVFVPKIIFDGASANSSKSPRANGAAVIVWIYGGGYDFGSKDQDIYNPSGLIARSQTGNQEGVLFVKFNYRLGLFGWMAAGQGVTANVGLLDQRLALDWVQQNIHLFGGDPSRVTVMGESAGGASIMHHLTAYGGERGPAPFRSAIPQSPGFALATDREIPYELALAFASEITGTTISSASQLRSLRSQDLMRVNQMVVNTSYFGSWTFNPVPDGNYVPDIPGVLLANGRFDHEVAVMPGHNIAEALGYALDDIQDNEDLIERLKVFIFNITDAAAEHIVTEVYPDDMSGGHGYTTQGGRWQLIVEEAAFTCNTRYLATAYGNETFSYLFAYPPGAHAQDVPFTFFNGDGTPPNIPGTIVDPAVAVPMQRYFTRFAQRGDPNRGSDLPEWPRYGDDATLLTFGAGAITLTSPDPTANERCDYWQSAAWRN</sequence>
<organism evidence="5 6">
    <name type="scientific">Monosporascus cannonballus</name>
    <dbReference type="NCBI Taxonomy" id="155416"/>
    <lineage>
        <taxon>Eukaryota</taxon>
        <taxon>Fungi</taxon>
        <taxon>Dikarya</taxon>
        <taxon>Ascomycota</taxon>
        <taxon>Pezizomycotina</taxon>
        <taxon>Sordariomycetes</taxon>
        <taxon>Xylariomycetidae</taxon>
        <taxon>Xylariales</taxon>
        <taxon>Xylariales incertae sedis</taxon>
        <taxon>Monosporascus</taxon>
    </lineage>
</organism>
<dbReference type="InterPro" id="IPR050309">
    <property type="entry name" value="Type-B_Carboxylest/Lipase"/>
</dbReference>
<evidence type="ECO:0000259" key="4">
    <source>
        <dbReference type="Pfam" id="PF00135"/>
    </source>
</evidence>
<dbReference type="PROSITE" id="PS00122">
    <property type="entry name" value="CARBOXYLESTERASE_B_1"/>
    <property type="match status" value="1"/>
</dbReference>
<dbReference type="InterPro" id="IPR002018">
    <property type="entry name" value="CarbesteraseB"/>
</dbReference>